<comment type="caution">
    <text evidence="8">The sequence shown here is derived from an EMBL/GenBank/DDBJ whole genome shotgun (WGS) entry which is preliminary data.</text>
</comment>
<gene>
    <name evidence="8" type="ORF">GXY80_10580</name>
</gene>
<dbReference type="GO" id="GO:0005886">
    <property type="term" value="C:plasma membrane"/>
    <property type="evidence" value="ECO:0007669"/>
    <property type="project" value="UniProtKB-SubCell"/>
</dbReference>
<dbReference type="STRING" id="909663.GCA_000512235_01963"/>
<comment type="similarity">
    <text evidence="7">Belongs to the binding-protein-dependent transport system permease family.</text>
</comment>
<accession>A0A351U1J9</accession>
<reference evidence="8" key="2">
    <citation type="submission" date="2020-01" db="EMBL/GenBank/DDBJ databases">
        <authorList>
            <person name="Campanaro S."/>
        </authorList>
    </citation>
    <scope>NUCLEOTIDE SEQUENCE</scope>
    <source>
        <strain evidence="8">AS06rmzACSIP_7</strain>
    </source>
</reference>
<feature type="transmembrane region" description="Helical" evidence="7">
    <location>
        <begin position="161"/>
        <end position="192"/>
    </location>
</feature>
<keyword evidence="3" id="KW-1003">Cell membrane</keyword>
<proteinExistence type="inferred from homology"/>
<reference evidence="8" key="1">
    <citation type="journal article" date="2020" name="Biotechnol. Biofuels">
        <title>New insights from the biogas microbiome by comprehensive genome-resolved metagenomics of nearly 1600 species originating from multiple anaerobic digesters.</title>
        <authorList>
            <person name="Campanaro S."/>
            <person name="Treu L."/>
            <person name="Rodriguez-R L.M."/>
            <person name="Kovalovszki A."/>
            <person name="Ziels R.M."/>
            <person name="Maus I."/>
            <person name="Zhu X."/>
            <person name="Kougias P.G."/>
            <person name="Basile A."/>
            <person name="Luo G."/>
            <person name="Schluter A."/>
            <person name="Konstantinidis K.T."/>
            <person name="Angelidaki I."/>
        </authorList>
    </citation>
    <scope>NUCLEOTIDE SEQUENCE</scope>
    <source>
        <strain evidence="8">AS06rmzACSIP_7</strain>
    </source>
</reference>
<keyword evidence="2 7" id="KW-0813">Transport</keyword>
<comment type="subcellular location">
    <subcellularLocation>
        <location evidence="1 7">Cell membrane</location>
        <topology evidence="1 7">Multi-pass membrane protein</topology>
    </subcellularLocation>
</comment>
<dbReference type="PANTHER" id="PTHR30151">
    <property type="entry name" value="ALKANE SULFONATE ABC TRANSPORTER-RELATED, MEMBRANE SUBUNIT"/>
    <property type="match status" value="1"/>
</dbReference>
<dbReference type="PANTHER" id="PTHR30151:SF0">
    <property type="entry name" value="ABC TRANSPORTER PERMEASE PROTEIN MJ0413-RELATED"/>
    <property type="match status" value="1"/>
</dbReference>
<dbReference type="Gene3D" id="1.10.3720.10">
    <property type="entry name" value="MetI-like"/>
    <property type="match status" value="1"/>
</dbReference>
<dbReference type="AlphaFoldDB" id="A0A351U1J9"/>
<protein>
    <submittedName>
        <fullName evidence="8">ABC transporter permease</fullName>
    </submittedName>
</protein>
<dbReference type="Proteomes" id="UP000777265">
    <property type="component" value="Unassembled WGS sequence"/>
</dbReference>
<evidence type="ECO:0000313" key="8">
    <source>
        <dbReference type="EMBL" id="NLW35909.1"/>
    </source>
</evidence>
<dbReference type="CDD" id="cd06261">
    <property type="entry name" value="TM_PBP2"/>
    <property type="match status" value="1"/>
</dbReference>
<keyword evidence="4 7" id="KW-0812">Transmembrane</keyword>
<dbReference type="GO" id="GO:0055085">
    <property type="term" value="P:transmembrane transport"/>
    <property type="evidence" value="ECO:0007669"/>
    <property type="project" value="InterPro"/>
</dbReference>
<evidence type="ECO:0000256" key="3">
    <source>
        <dbReference type="ARBA" id="ARBA00022475"/>
    </source>
</evidence>
<evidence type="ECO:0000256" key="1">
    <source>
        <dbReference type="ARBA" id="ARBA00004651"/>
    </source>
</evidence>
<dbReference type="InterPro" id="IPR035906">
    <property type="entry name" value="MetI-like_sf"/>
</dbReference>
<dbReference type="EMBL" id="JAAYEE010000182">
    <property type="protein sequence ID" value="NLW35909.1"/>
    <property type="molecule type" value="Genomic_DNA"/>
</dbReference>
<feature type="transmembrane region" description="Helical" evidence="7">
    <location>
        <begin position="93"/>
        <end position="115"/>
    </location>
</feature>
<evidence type="ECO:0000256" key="6">
    <source>
        <dbReference type="ARBA" id="ARBA00023136"/>
    </source>
</evidence>
<keyword evidence="5 7" id="KW-1133">Transmembrane helix</keyword>
<dbReference type="InterPro" id="IPR000515">
    <property type="entry name" value="MetI-like"/>
</dbReference>
<evidence type="ECO:0000256" key="4">
    <source>
        <dbReference type="ARBA" id="ARBA00022692"/>
    </source>
</evidence>
<evidence type="ECO:0000256" key="2">
    <source>
        <dbReference type="ARBA" id="ARBA00022448"/>
    </source>
</evidence>
<name>A0A351U1J9_9BACT</name>
<feature type="transmembrane region" description="Helical" evidence="7">
    <location>
        <begin position="7"/>
        <end position="27"/>
    </location>
</feature>
<sequence length="248" mass="27558">MKRHLVAAYGVTILLIYAVWYVVSLLLGTNILPDPFLVLRQGLGQIHDSAFWGHVEASTVRILAGLLFGFILAVPLGLCIGSNENLDRLFAPLIYLGYPVPKIVLMPIVFVLFGLGEAGKIVLITLIVFFQLLITTRDSAKKISAEVIYSLKSLGGNRRHFYRHVVWPISLPGIFTSLRIGTGTAVAVLFFVESIATRKGLGFYIIDAWGRADYPTMFVGIIALSVIGIILYEAFDILERRFCRWKNA</sequence>
<evidence type="ECO:0000256" key="7">
    <source>
        <dbReference type="RuleBase" id="RU363032"/>
    </source>
</evidence>
<keyword evidence="6 7" id="KW-0472">Membrane</keyword>
<dbReference type="SUPFAM" id="SSF161098">
    <property type="entry name" value="MetI-like"/>
    <property type="match status" value="1"/>
</dbReference>
<evidence type="ECO:0000313" key="9">
    <source>
        <dbReference type="Proteomes" id="UP000777265"/>
    </source>
</evidence>
<feature type="transmembrane region" description="Helical" evidence="7">
    <location>
        <begin position="212"/>
        <end position="235"/>
    </location>
</feature>
<feature type="transmembrane region" description="Helical" evidence="7">
    <location>
        <begin position="121"/>
        <end position="140"/>
    </location>
</feature>
<organism evidence="8 9">
    <name type="scientific">Syntrophorhabdus aromaticivorans</name>
    <dbReference type="NCBI Taxonomy" id="328301"/>
    <lineage>
        <taxon>Bacteria</taxon>
        <taxon>Pseudomonadati</taxon>
        <taxon>Thermodesulfobacteriota</taxon>
        <taxon>Syntrophorhabdia</taxon>
        <taxon>Syntrophorhabdales</taxon>
        <taxon>Syntrophorhabdaceae</taxon>
        <taxon>Syntrophorhabdus</taxon>
    </lineage>
</organism>
<dbReference type="Pfam" id="PF00528">
    <property type="entry name" value="BPD_transp_1"/>
    <property type="match status" value="1"/>
</dbReference>
<evidence type="ECO:0000256" key="5">
    <source>
        <dbReference type="ARBA" id="ARBA00022989"/>
    </source>
</evidence>
<feature type="transmembrane region" description="Helical" evidence="7">
    <location>
        <begin position="62"/>
        <end position="81"/>
    </location>
</feature>
<dbReference type="PROSITE" id="PS50928">
    <property type="entry name" value="ABC_TM1"/>
    <property type="match status" value="1"/>
</dbReference>